<gene>
    <name evidence="3" type="ORF">KZZ10_10530</name>
</gene>
<dbReference type="Gene3D" id="3.40.190.10">
    <property type="entry name" value="Periplasmic binding protein-like II"/>
    <property type="match status" value="1"/>
</dbReference>
<feature type="signal peptide" evidence="2">
    <location>
        <begin position="1"/>
        <end position="26"/>
    </location>
</feature>
<keyword evidence="4" id="KW-1185">Reference proteome</keyword>
<evidence type="ECO:0000313" key="3">
    <source>
        <dbReference type="EMBL" id="MBZ1351081.1"/>
    </source>
</evidence>
<evidence type="ECO:0000256" key="1">
    <source>
        <dbReference type="ARBA" id="ARBA00006987"/>
    </source>
</evidence>
<dbReference type="CDD" id="cd13578">
    <property type="entry name" value="PBP2_Bug27"/>
    <property type="match status" value="1"/>
</dbReference>
<dbReference type="PANTHER" id="PTHR42928:SF5">
    <property type="entry name" value="BLR1237 PROTEIN"/>
    <property type="match status" value="1"/>
</dbReference>
<dbReference type="Proteomes" id="UP000739565">
    <property type="component" value="Unassembled WGS sequence"/>
</dbReference>
<protein>
    <submittedName>
        <fullName evidence="3">Tripartite tricarboxylate transporter substrate binding protein</fullName>
    </submittedName>
</protein>
<sequence>MICLFRHALITFQMLTLSLAAGAVFAQTEAYPSRPVKLIVPFAPGGSADMLARVLAEGLSKGLGQQVQVENKPGATGVIGTTEVARAKPDGHTLLLGFDGTLTIAPFIQKNVAFNPSKDFAPISKLTDVAFVVVVNPSIPAKNMKELVAYSKANPGKLSYASPGVGSTAHMLGEQLRLEGGLDWVHVPYGGSGSGKFIIDVIGGSTPAAVISIAVAAPFVRDGKVTGVGVPSAQPNAALPAVPTFAQAGLGQFNVASWFALLAPAGTPVAVVSKLNTEVAKVLATDAFKTRMAAAGMDVTPSSPAELGALISADSKKWAKVAERIPKAD</sequence>
<organism evidence="3 4">
    <name type="scientific">Zwartia hollandica</name>
    <dbReference type="NCBI Taxonomy" id="324606"/>
    <lineage>
        <taxon>Bacteria</taxon>
        <taxon>Pseudomonadati</taxon>
        <taxon>Pseudomonadota</taxon>
        <taxon>Betaproteobacteria</taxon>
        <taxon>Burkholderiales</taxon>
        <taxon>Alcaligenaceae</taxon>
        <taxon>Zwartia</taxon>
    </lineage>
</organism>
<keyword evidence="2" id="KW-0732">Signal</keyword>
<dbReference type="InterPro" id="IPR005064">
    <property type="entry name" value="BUG"/>
</dbReference>
<proteinExistence type="inferred from homology"/>
<comment type="caution">
    <text evidence="3">The sequence shown here is derived from an EMBL/GenBank/DDBJ whole genome shotgun (WGS) entry which is preliminary data.</text>
</comment>
<accession>A0A953T504</accession>
<evidence type="ECO:0000313" key="4">
    <source>
        <dbReference type="Proteomes" id="UP000739565"/>
    </source>
</evidence>
<evidence type="ECO:0000256" key="2">
    <source>
        <dbReference type="SAM" id="SignalP"/>
    </source>
</evidence>
<dbReference type="PIRSF" id="PIRSF017082">
    <property type="entry name" value="YflP"/>
    <property type="match status" value="1"/>
</dbReference>
<dbReference type="EMBL" id="JAHXRI010000007">
    <property type="protein sequence ID" value="MBZ1351081.1"/>
    <property type="molecule type" value="Genomic_DNA"/>
</dbReference>
<dbReference type="AlphaFoldDB" id="A0A953T504"/>
<reference evidence="3" key="1">
    <citation type="submission" date="2021-07" db="EMBL/GenBank/DDBJ databases">
        <title>New genus and species of the family Alcaligenaceae.</title>
        <authorList>
            <person name="Hahn M.W."/>
        </authorList>
    </citation>
    <scope>NUCLEOTIDE SEQUENCE</scope>
    <source>
        <strain evidence="3">LF4-65</strain>
    </source>
</reference>
<comment type="similarity">
    <text evidence="1">Belongs to the UPF0065 (bug) family.</text>
</comment>
<dbReference type="InterPro" id="IPR042100">
    <property type="entry name" value="Bug_dom1"/>
</dbReference>
<name>A0A953T504_9BURK</name>
<dbReference type="Gene3D" id="3.40.190.150">
    <property type="entry name" value="Bordetella uptake gene, domain 1"/>
    <property type="match status" value="1"/>
</dbReference>
<feature type="chain" id="PRO_5038062601" evidence="2">
    <location>
        <begin position="27"/>
        <end position="329"/>
    </location>
</feature>
<dbReference type="Pfam" id="PF03401">
    <property type="entry name" value="TctC"/>
    <property type="match status" value="1"/>
</dbReference>
<dbReference type="PANTHER" id="PTHR42928">
    <property type="entry name" value="TRICARBOXYLATE-BINDING PROTEIN"/>
    <property type="match status" value="1"/>
</dbReference>